<dbReference type="SUPFAM" id="SSF49329">
    <property type="entry name" value="Cu,Zn superoxide dismutase-like"/>
    <property type="match status" value="1"/>
</dbReference>
<dbReference type="GO" id="GO:0005507">
    <property type="term" value="F:copper ion binding"/>
    <property type="evidence" value="ECO:0007669"/>
    <property type="project" value="InterPro"/>
</dbReference>
<dbReference type="InterPro" id="IPR024134">
    <property type="entry name" value="SOD_Cu/Zn_/chaperone"/>
</dbReference>
<dbReference type="AlphaFoldDB" id="A0A1E7FCE6"/>
<sequence>MATCVCVFISEGSSGVTGSISLVQNQEDSPTVIEGQLRGLTPNQRHGISVCTYGDARDSSSSCGPIFNPFGKTHGSPSDDPALRMEGDLGNITADASGNATIKVDESNIKIYGPHSVIGRSIVICAGADDEGRGGHENSLSTGNAGPRVAYGVIGLSNPTSA</sequence>
<evidence type="ECO:0000313" key="3">
    <source>
        <dbReference type="Proteomes" id="UP000095751"/>
    </source>
</evidence>
<dbReference type="Pfam" id="PF00080">
    <property type="entry name" value="Sod_Cu"/>
    <property type="match status" value="1"/>
</dbReference>
<proteinExistence type="predicted"/>
<evidence type="ECO:0000313" key="2">
    <source>
        <dbReference type="EMBL" id="OEU15804.1"/>
    </source>
</evidence>
<dbReference type="InterPro" id="IPR001424">
    <property type="entry name" value="SOD_Cu_Zn_dom"/>
</dbReference>
<dbReference type="EMBL" id="KV784359">
    <property type="protein sequence ID" value="OEU15804.1"/>
    <property type="molecule type" value="Genomic_DNA"/>
</dbReference>
<dbReference type="GO" id="GO:0006801">
    <property type="term" value="P:superoxide metabolic process"/>
    <property type="evidence" value="ECO:0007669"/>
    <property type="project" value="InterPro"/>
</dbReference>
<organism evidence="2 3">
    <name type="scientific">Fragilariopsis cylindrus CCMP1102</name>
    <dbReference type="NCBI Taxonomy" id="635003"/>
    <lineage>
        <taxon>Eukaryota</taxon>
        <taxon>Sar</taxon>
        <taxon>Stramenopiles</taxon>
        <taxon>Ochrophyta</taxon>
        <taxon>Bacillariophyta</taxon>
        <taxon>Bacillariophyceae</taxon>
        <taxon>Bacillariophycidae</taxon>
        <taxon>Bacillariales</taxon>
        <taxon>Bacillariaceae</taxon>
        <taxon>Fragilariopsis</taxon>
    </lineage>
</organism>
<gene>
    <name evidence="2" type="primary">CuZnSOD_1</name>
    <name evidence="2" type="ORF">FRACYDRAFT_269494</name>
</gene>
<dbReference type="InterPro" id="IPR036423">
    <property type="entry name" value="SOD-like_Cu/Zn_dom_sf"/>
</dbReference>
<name>A0A1E7FCE6_9STRA</name>
<dbReference type="Proteomes" id="UP000095751">
    <property type="component" value="Unassembled WGS sequence"/>
</dbReference>
<dbReference type="InParanoid" id="A0A1E7FCE6"/>
<protein>
    <submittedName>
        <fullName evidence="2">Putative copper-zinc superoxide dismutase</fullName>
    </submittedName>
</protein>
<dbReference type="OrthoDB" id="2015551at2759"/>
<dbReference type="CDD" id="cd00305">
    <property type="entry name" value="Cu-Zn_Superoxide_Dismutase"/>
    <property type="match status" value="1"/>
</dbReference>
<keyword evidence="3" id="KW-1185">Reference proteome</keyword>
<dbReference type="Gene3D" id="2.60.40.200">
    <property type="entry name" value="Superoxide dismutase, copper/zinc binding domain"/>
    <property type="match status" value="1"/>
</dbReference>
<feature type="domain" description="Superoxide dismutase copper/zinc binding" evidence="1">
    <location>
        <begin position="16"/>
        <end position="154"/>
    </location>
</feature>
<dbReference type="PANTHER" id="PTHR10003">
    <property type="entry name" value="SUPEROXIDE DISMUTASE CU-ZN -RELATED"/>
    <property type="match status" value="1"/>
</dbReference>
<reference evidence="2 3" key="1">
    <citation type="submission" date="2016-09" db="EMBL/GenBank/DDBJ databases">
        <title>Extensive genetic diversity and differential bi-allelic expression allows diatom success in the polar Southern Ocean.</title>
        <authorList>
            <consortium name="DOE Joint Genome Institute"/>
            <person name="Mock T."/>
            <person name="Otillar R.P."/>
            <person name="Strauss J."/>
            <person name="Dupont C."/>
            <person name="Frickenhaus S."/>
            <person name="Maumus F."/>
            <person name="Mcmullan M."/>
            <person name="Sanges R."/>
            <person name="Schmutz J."/>
            <person name="Toseland A."/>
            <person name="Valas R."/>
            <person name="Veluchamy A."/>
            <person name="Ward B.J."/>
            <person name="Allen A."/>
            <person name="Barry K."/>
            <person name="Falciatore A."/>
            <person name="Ferrante M."/>
            <person name="Fortunato A.E."/>
            <person name="Gloeckner G."/>
            <person name="Gruber A."/>
            <person name="Hipkin R."/>
            <person name="Janech M."/>
            <person name="Kroth P."/>
            <person name="Leese F."/>
            <person name="Lindquist E."/>
            <person name="Lyon B.R."/>
            <person name="Martin J."/>
            <person name="Mayer C."/>
            <person name="Parker M."/>
            <person name="Quesneville H."/>
            <person name="Raymond J."/>
            <person name="Uhlig C."/>
            <person name="Valentin K.U."/>
            <person name="Worden A.Z."/>
            <person name="Armbrust E.V."/>
            <person name="Bowler C."/>
            <person name="Green B."/>
            <person name="Moulton V."/>
            <person name="Van Oosterhout C."/>
            <person name="Grigoriev I."/>
        </authorList>
    </citation>
    <scope>NUCLEOTIDE SEQUENCE [LARGE SCALE GENOMIC DNA]</scope>
    <source>
        <strain evidence="2 3">CCMP1102</strain>
    </source>
</reference>
<dbReference type="PRINTS" id="PR00068">
    <property type="entry name" value="CUZNDISMTASE"/>
</dbReference>
<accession>A0A1E7FCE6</accession>
<evidence type="ECO:0000259" key="1">
    <source>
        <dbReference type="Pfam" id="PF00080"/>
    </source>
</evidence>
<dbReference type="KEGG" id="fcy:FRACYDRAFT_269494"/>